<dbReference type="Proteomes" id="UP000190435">
    <property type="component" value="Unassembled WGS sequence"/>
</dbReference>
<dbReference type="AlphaFoldDB" id="A0A1S9ZTP7"/>
<accession>A0A1S9ZTP7</accession>
<dbReference type="EMBL" id="MUXU01000097">
    <property type="protein sequence ID" value="OOR86783.1"/>
    <property type="molecule type" value="Genomic_DNA"/>
</dbReference>
<dbReference type="Proteomes" id="UP000255279">
    <property type="component" value="Unassembled WGS sequence"/>
</dbReference>
<dbReference type="EMBL" id="UGQE01000004">
    <property type="protein sequence ID" value="STZ14502.1"/>
    <property type="molecule type" value="Genomic_DNA"/>
</dbReference>
<reference evidence="1 4" key="1">
    <citation type="submission" date="2017-02" db="EMBL/GenBank/DDBJ databases">
        <title>Draft genome sequence of Moraxella caviae CCUG 355 type strain.</title>
        <authorList>
            <person name="Engstrom-Jakobsson H."/>
            <person name="Salva-Serra F."/>
            <person name="Thorell K."/>
            <person name="Gonzales-Siles L."/>
            <person name="Karlsson R."/>
            <person name="Boulund F."/>
            <person name="Engstrand L."/>
            <person name="Moore E."/>
        </authorList>
    </citation>
    <scope>NUCLEOTIDE SEQUENCE [LARGE SCALE GENOMIC DNA]</scope>
    <source>
        <strain evidence="1 4">CCUG 355</strain>
    </source>
</reference>
<evidence type="ECO:0000313" key="1">
    <source>
        <dbReference type="EMBL" id="OOR86783.1"/>
    </source>
</evidence>
<organism evidence="1 4">
    <name type="scientific">Moraxella caviae</name>
    <dbReference type="NCBI Taxonomy" id="34060"/>
    <lineage>
        <taxon>Bacteria</taxon>
        <taxon>Pseudomonadati</taxon>
        <taxon>Pseudomonadota</taxon>
        <taxon>Gammaproteobacteria</taxon>
        <taxon>Moraxellales</taxon>
        <taxon>Moraxellaceae</taxon>
        <taxon>Moraxella</taxon>
    </lineage>
</organism>
<reference evidence="2 5" key="2">
    <citation type="submission" date="2018-06" db="EMBL/GenBank/DDBJ databases">
        <authorList>
            <consortium name="Pathogen Informatics"/>
            <person name="Doyle S."/>
        </authorList>
    </citation>
    <scope>NUCLEOTIDE SEQUENCE [LARGE SCALE GENOMIC DNA]</scope>
    <source>
        <strain evidence="2 5">NCTC10293</strain>
    </source>
</reference>
<protein>
    <submittedName>
        <fullName evidence="1">Uncharacterized protein</fullName>
    </submittedName>
</protein>
<gene>
    <name evidence="1" type="ORF">B0181_11470</name>
    <name evidence="2" type="ORF">NCTC10293_01620</name>
    <name evidence="3" type="ORF">NCTC10293_02096</name>
</gene>
<proteinExistence type="predicted"/>
<dbReference type="EMBL" id="UGQE01000004">
    <property type="protein sequence ID" value="STZ14031.1"/>
    <property type="molecule type" value="Genomic_DNA"/>
</dbReference>
<evidence type="ECO:0000313" key="2">
    <source>
        <dbReference type="EMBL" id="STZ14031.1"/>
    </source>
</evidence>
<keyword evidence="4" id="KW-1185">Reference proteome</keyword>
<name>A0A1S9ZTP7_9GAMM</name>
<sequence>MYDKHADLKGRTFETWQELWAAMSEQDFETVYTLHKKSEALRSLGMYRNRQLKDARNLIGRFLYRQKLLGIKKPLKLTNKVYADPLPSPKNIQEIWENLTDEKYSEMYLLSLEYCKQKHNPKTRRAYGLICRFRKHCRLAGLDYPKGKFFSRKQPKDHPWRLLETQRIERIRQNRERASQSQR</sequence>
<evidence type="ECO:0000313" key="5">
    <source>
        <dbReference type="Proteomes" id="UP000255279"/>
    </source>
</evidence>
<evidence type="ECO:0000313" key="3">
    <source>
        <dbReference type="EMBL" id="STZ14502.1"/>
    </source>
</evidence>
<dbReference type="RefSeq" id="WP_078277617.1">
    <property type="nucleotide sequence ID" value="NZ_CAACXO010000027.1"/>
</dbReference>
<dbReference type="STRING" id="34060.B0181_11470"/>
<evidence type="ECO:0000313" key="4">
    <source>
        <dbReference type="Proteomes" id="UP000190435"/>
    </source>
</evidence>